<organism evidence="1 2">
    <name type="scientific">Flavobacterium branchiarum</name>
    <dbReference type="NCBI Taxonomy" id="1114870"/>
    <lineage>
        <taxon>Bacteria</taxon>
        <taxon>Pseudomonadati</taxon>
        <taxon>Bacteroidota</taxon>
        <taxon>Flavobacteriia</taxon>
        <taxon>Flavobacteriales</taxon>
        <taxon>Flavobacteriaceae</taxon>
        <taxon>Flavobacterium</taxon>
    </lineage>
</organism>
<evidence type="ECO:0000313" key="1">
    <source>
        <dbReference type="EMBL" id="MFB9063894.1"/>
    </source>
</evidence>
<name>A0ABV5FK14_9FLAO</name>
<accession>A0ABV5FK14</accession>
<dbReference type="EMBL" id="JBHMEX010000026">
    <property type="protein sequence ID" value="MFB9063894.1"/>
    <property type="molecule type" value="Genomic_DNA"/>
</dbReference>
<protein>
    <recommendedName>
        <fullName evidence="3">Lipoprotein</fullName>
    </recommendedName>
</protein>
<reference evidence="1 2" key="1">
    <citation type="submission" date="2024-09" db="EMBL/GenBank/DDBJ databases">
        <authorList>
            <person name="Sun Q."/>
            <person name="Mori K."/>
        </authorList>
    </citation>
    <scope>NUCLEOTIDE SEQUENCE [LARGE SCALE GENOMIC DNA]</scope>
    <source>
        <strain evidence="1 2">CECT 7908</strain>
    </source>
</reference>
<dbReference type="RefSeq" id="WP_290262276.1">
    <property type="nucleotide sequence ID" value="NZ_JAUFQQ010000003.1"/>
</dbReference>
<evidence type="ECO:0008006" key="3">
    <source>
        <dbReference type="Google" id="ProtNLM"/>
    </source>
</evidence>
<sequence length="129" mass="15135">MKNLYNIIALSITAIIISCSSKIDESQIVGKYEIDKFVLRDSLIKVEEFRLLLLNSDKTFELNNYHNKLNSKGIWRVKKTRNNDEIIIEFSFSGRKIEGLLNGNIISFVYPNDFYFGKYNNLLYVKLRK</sequence>
<comment type="caution">
    <text evidence="1">The sequence shown here is derived from an EMBL/GenBank/DDBJ whole genome shotgun (WGS) entry which is preliminary data.</text>
</comment>
<gene>
    <name evidence="1" type="ORF">ACFFUQ_07640</name>
</gene>
<dbReference type="Proteomes" id="UP001589589">
    <property type="component" value="Unassembled WGS sequence"/>
</dbReference>
<dbReference type="PROSITE" id="PS51257">
    <property type="entry name" value="PROKAR_LIPOPROTEIN"/>
    <property type="match status" value="1"/>
</dbReference>
<keyword evidence="2" id="KW-1185">Reference proteome</keyword>
<proteinExistence type="predicted"/>
<evidence type="ECO:0000313" key="2">
    <source>
        <dbReference type="Proteomes" id="UP001589589"/>
    </source>
</evidence>